<dbReference type="EMBL" id="JBHTAJ010000009">
    <property type="protein sequence ID" value="MFC7179218.1"/>
    <property type="molecule type" value="Genomic_DNA"/>
</dbReference>
<feature type="domain" description="Glycosyltransferase 2-like" evidence="1">
    <location>
        <begin position="97"/>
        <end position="272"/>
    </location>
</feature>
<organism evidence="2 3">
    <name type="scientific">Kitasatospora paranensis</name>
    <dbReference type="NCBI Taxonomy" id="258053"/>
    <lineage>
        <taxon>Bacteria</taxon>
        <taxon>Bacillati</taxon>
        <taxon>Actinomycetota</taxon>
        <taxon>Actinomycetes</taxon>
        <taxon>Kitasatosporales</taxon>
        <taxon>Streptomycetaceae</taxon>
        <taxon>Kitasatospora</taxon>
    </lineage>
</organism>
<keyword evidence="3" id="KW-1185">Reference proteome</keyword>
<protein>
    <submittedName>
        <fullName evidence="2">Glycosyltransferase family 2 protein</fullName>
    </submittedName>
</protein>
<dbReference type="InterPro" id="IPR029044">
    <property type="entry name" value="Nucleotide-diphossugar_trans"/>
</dbReference>
<evidence type="ECO:0000313" key="3">
    <source>
        <dbReference type="Proteomes" id="UP001596435"/>
    </source>
</evidence>
<dbReference type="Pfam" id="PF00535">
    <property type="entry name" value="Glycos_transf_2"/>
    <property type="match status" value="1"/>
</dbReference>
<dbReference type="InterPro" id="IPR001173">
    <property type="entry name" value="Glyco_trans_2-like"/>
</dbReference>
<dbReference type="Proteomes" id="UP001596435">
    <property type="component" value="Unassembled WGS sequence"/>
</dbReference>
<dbReference type="PANTHER" id="PTHR43685:SF14">
    <property type="entry name" value="GLYCOSYLTRANSFERASE 2-LIKE DOMAIN-CONTAINING PROTEIN"/>
    <property type="match status" value="1"/>
</dbReference>
<comment type="caution">
    <text evidence="2">The sequence shown here is derived from an EMBL/GenBank/DDBJ whole genome shotgun (WGS) entry which is preliminary data.</text>
</comment>
<name>A0ABW2FSD1_9ACTN</name>
<reference evidence="3" key="1">
    <citation type="journal article" date="2019" name="Int. J. Syst. Evol. Microbiol.">
        <title>The Global Catalogue of Microorganisms (GCM) 10K type strain sequencing project: providing services to taxonomists for standard genome sequencing and annotation.</title>
        <authorList>
            <consortium name="The Broad Institute Genomics Platform"/>
            <consortium name="The Broad Institute Genome Sequencing Center for Infectious Disease"/>
            <person name="Wu L."/>
            <person name="Ma J."/>
        </authorList>
    </citation>
    <scope>NUCLEOTIDE SEQUENCE [LARGE SCALE GENOMIC DNA]</scope>
    <source>
        <strain evidence="3">CGMCC 1.12859</strain>
    </source>
</reference>
<dbReference type="RefSeq" id="WP_380230687.1">
    <property type="nucleotide sequence ID" value="NZ_JBHTAJ010000009.1"/>
</dbReference>
<dbReference type="PANTHER" id="PTHR43685">
    <property type="entry name" value="GLYCOSYLTRANSFERASE"/>
    <property type="match status" value="1"/>
</dbReference>
<evidence type="ECO:0000313" key="2">
    <source>
        <dbReference type="EMBL" id="MFC7179218.1"/>
    </source>
</evidence>
<evidence type="ECO:0000259" key="1">
    <source>
        <dbReference type="Pfam" id="PF00535"/>
    </source>
</evidence>
<accession>A0ABW2FSD1</accession>
<sequence length="409" mass="43203">MTTAPALPVPPARIVDLDLDHPEDLRAPGGAPAPAADGPVLALVRRRGHPLGLVTAAGTADGPALRAALLAAALRDVREAPADRAPQAAAGPGPTVTVVVCTRDRTDLLTPCLDSLLRSAPPQAEVLLVDNAPTDHTTRDLVRSRYADRIRYVHEPVPGLARARNTALAAATGEIIAFTDDDALADPGWVPGLLAAFRSDARIACVTGLVLPAELDTPAQAAFERHCGFSRGFAARTWSLAAGSADPLFPYTTSRFGTGANMAFRTAALRAIGGFDRATGAGTPTRGGEDLLAFLDVLTAGHTVAYQPDALIWHRHRRTDEALDAQVYGFGVGYSAYLTAAVLHRPALLSRLLRRPPRALRAAARGARTPDRPAPRALARRQLRGLLYGPFSYLVSLRRQRALDAGTAS</sequence>
<gene>
    <name evidence="2" type="ORF">ACFQMG_06530</name>
</gene>
<dbReference type="Gene3D" id="3.90.550.10">
    <property type="entry name" value="Spore Coat Polysaccharide Biosynthesis Protein SpsA, Chain A"/>
    <property type="match status" value="1"/>
</dbReference>
<proteinExistence type="predicted"/>
<dbReference type="InterPro" id="IPR050834">
    <property type="entry name" value="Glycosyltransf_2"/>
</dbReference>
<dbReference type="SUPFAM" id="SSF53448">
    <property type="entry name" value="Nucleotide-diphospho-sugar transferases"/>
    <property type="match status" value="1"/>
</dbReference>